<keyword evidence="4" id="KW-1185">Reference proteome</keyword>
<dbReference type="InterPro" id="IPR051532">
    <property type="entry name" value="Ester_Hydrolysis_Enzymes"/>
</dbReference>
<dbReference type="RefSeq" id="WP_006981033.1">
    <property type="nucleotide sequence ID" value="NZ_ABVL01000011.1"/>
</dbReference>
<proteinExistence type="predicted"/>
<accession>B4D470</accession>
<feature type="signal peptide" evidence="1">
    <location>
        <begin position="1"/>
        <end position="19"/>
    </location>
</feature>
<gene>
    <name evidence="3" type="ORF">CfE428DRAFT_3708</name>
</gene>
<dbReference type="PANTHER" id="PTHR30383">
    <property type="entry name" value="THIOESTERASE 1/PROTEASE 1/LYSOPHOSPHOLIPASE L1"/>
    <property type="match status" value="1"/>
</dbReference>
<dbReference type="Gene3D" id="3.40.50.1110">
    <property type="entry name" value="SGNH hydrolase"/>
    <property type="match status" value="1"/>
</dbReference>
<sequence length="216" mass="23321" precursor="true">MKSLFVFLFLALAALPVRAVDPRVVIVFGDSITAGSALPKDQQSQLWLRLVEARSEGKLKMMNEGKGGRPTDSLKEFDAMLQRQPKADLLVILLGTNDSRDITDQCVPKAVANERAMITKARDHFGKDLAVLLVGPTNIRKDALGPTKPIADQRDAKLRELGTAFEALAKETQCDFTSLYGVVPAASLAKDGVHPDPAGNEAIAQALLPKLLPTKP</sequence>
<feature type="domain" description="SGNH hydrolase-type esterase" evidence="2">
    <location>
        <begin position="27"/>
        <end position="202"/>
    </location>
</feature>
<comment type="caution">
    <text evidence="3">The sequence shown here is derived from an EMBL/GenBank/DDBJ whole genome shotgun (WGS) entry which is preliminary data.</text>
</comment>
<dbReference type="Proteomes" id="UP000005824">
    <property type="component" value="Unassembled WGS sequence"/>
</dbReference>
<reference evidence="3 4" key="1">
    <citation type="journal article" date="2011" name="J. Bacteriol.">
        <title>Genome sequence of Chthoniobacter flavus Ellin428, an aerobic heterotrophic soil bacterium.</title>
        <authorList>
            <person name="Kant R."/>
            <person name="van Passel M.W."/>
            <person name="Palva A."/>
            <person name="Lucas S."/>
            <person name="Lapidus A."/>
            <person name="Glavina Del Rio T."/>
            <person name="Dalin E."/>
            <person name="Tice H."/>
            <person name="Bruce D."/>
            <person name="Goodwin L."/>
            <person name="Pitluck S."/>
            <person name="Larimer F.W."/>
            <person name="Land M.L."/>
            <person name="Hauser L."/>
            <person name="Sangwan P."/>
            <person name="de Vos W.M."/>
            <person name="Janssen P.H."/>
            <person name="Smidt H."/>
        </authorList>
    </citation>
    <scope>NUCLEOTIDE SEQUENCE [LARGE SCALE GENOMIC DNA]</scope>
    <source>
        <strain evidence="3 4">Ellin428</strain>
    </source>
</reference>
<dbReference type="eggNOG" id="COG2755">
    <property type="taxonomic scope" value="Bacteria"/>
</dbReference>
<evidence type="ECO:0000313" key="4">
    <source>
        <dbReference type="Proteomes" id="UP000005824"/>
    </source>
</evidence>
<dbReference type="GO" id="GO:0016788">
    <property type="term" value="F:hydrolase activity, acting on ester bonds"/>
    <property type="evidence" value="ECO:0007669"/>
    <property type="project" value="UniProtKB-ARBA"/>
</dbReference>
<evidence type="ECO:0000259" key="2">
    <source>
        <dbReference type="Pfam" id="PF13472"/>
    </source>
</evidence>
<feature type="chain" id="PRO_5002803144" evidence="1">
    <location>
        <begin position="20"/>
        <end position="216"/>
    </location>
</feature>
<dbReference type="EMBL" id="ABVL01000011">
    <property type="protein sequence ID" value="EDY18671.1"/>
    <property type="molecule type" value="Genomic_DNA"/>
</dbReference>
<protein>
    <submittedName>
        <fullName evidence="3">Lipolytic protein G-D-S-L family</fullName>
    </submittedName>
</protein>
<keyword evidence="1" id="KW-0732">Signal</keyword>
<evidence type="ECO:0000256" key="1">
    <source>
        <dbReference type="SAM" id="SignalP"/>
    </source>
</evidence>
<dbReference type="InterPro" id="IPR013830">
    <property type="entry name" value="SGNH_hydro"/>
</dbReference>
<dbReference type="AlphaFoldDB" id="B4D470"/>
<dbReference type="InParanoid" id="B4D470"/>
<evidence type="ECO:0000313" key="3">
    <source>
        <dbReference type="EMBL" id="EDY18671.1"/>
    </source>
</evidence>
<organism evidence="3 4">
    <name type="scientific">Chthoniobacter flavus Ellin428</name>
    <dbReference type="NCBI Taxonomy" id="497964"/>
    <lineage>
        <taxon>Bacteria</taxon>
        <taxon>Pseudomonadati</taxon>
        <taxon>Verrucomicrobiota</taxon>
        <taxon>Spartobacteria</taxon>
        <taxon>Chthoniobacterales</taxon>
        <taxon>Chthoniobacteraceae</taxon>
        <taxon>Chthoniobacter</taxon>
    </lineage>
</organism>
<name>B4D470_9BACT</name>
<dbReference type="STRING" id="497964.CfE428DRAFT_3708"/>
<dbReference type="InterPro" id="IPR036514">
    <property type="entry name" value="SGNH_hydro_sf"/>
</dbReference>
<dbReference type="CDD" id="cd00229">
    <property type="entry name" value="SGNH_hydrolase"/>
    <property type="match status" value="1"/>
</dbReference>
<dbReference type="SUPFAM" id="SSF52266">
    <property type="entry name" value="SGNH hydrolase"/>
    <property type="match status" value="1"/>
</dbReference>
<dbReference type="Pfam" id="PF13472">
    <property type="entry name" value="Lipase_GDSL_2"/>
    <property type="match status" value="1"/>
</dbReference>